<dbReference type="EMBL" id="GDKF01007112">
    <property type="protein sequence ID" value="JAT71510.1"/>
    <property type="molecule type" value="Transcribed_RNA"/>
</dbReference>
<keyword evidence="1" id="KW-0175">Coiled coil</keyword>
<sequence length="860" mass="85987">MVTTRRSSIAFQPAAASGGLLSVEEYESRRDVCTEEEVGRLKDSKEFKDWEADRRRASRHRAFRGLPLAGATLLLLTLCALALSGGGLGLDLLSSLKPGSSVPLGNKVATDAGLHDAPLPIPATPSTVPPTASPPSIVTPVTPPTAAPSQVAKRTAANVSAVLLRKVALLEEGAVRAAAGHEAALRALRGELERERTLAAQRADALARLQLAAAVARENVAAQDEIAQARLAGLPNASSPGAAAARAGAGAAGLIATPSPAEAGSWPPAAAQACVPCEKVGARQEGEEHGGPPGAVSGWGAALAALAAALAAGSLGYGAGRAAFATVVHVVDDEGPGEEGAAADAVLPPPARASNAPLLEEASSLRSRLASAQAELAELERAARLAASGAETERATLLSRTAQLQGALDAWRCAAGQVAAEAEAAAAAAYVVTGGGGSAPGSPVRTPLGRRTLNRAESAAATPGTPMVTPATARFKSWLASSPDPVPSGPADEDPAPWLAGVAARVTALKERALAASRGAADAAAEARSLRTDLAWHGARVADLTTDLELAREQLSEERRERGAAREAAVAARAAAASLEHALASAREGAAARGARVEALERELACLEAQVEQLTAGLTHARGQKAGLEAELAAARRGASHLELLLDAAEGEKEALGEALGEARAEAARLVAAGQALVKAESAIGAAHRAADDEAEWGLGRDGGEVGDVACADADASMCTPPPHRGAAQAGFEEDLRRAVHEKVAALEMLASAEKRMLLSEERGEAGWDRGAGSASGGGAASGGGGAGSSGGGGGRGDGALPPRAASPAPSAASLARTTSSLARTTSSLARTTSSAAAVRAGGGVAGYFSSKLGHVARLL</sequence>
<protein>
    <submittedName>
        <fullName evidence="4">Uncharacterized protein</fullName>
    </submittedName>
</protein>
<dbReference type="PANTHER" id="PTHR45615">
    <property type="entry name" value="MYOSIN HEAVY CHAIN, NON-MUSCLE"/>
    <property type="match status" value="1"/>
</dbReference>
<name>A0A1D1ZX31_AUXPR</name>
<feature type="compositionally biased region" description="Low complexity" evidence="2">
    <location>
        <begin position="799"/>
        <end position="833"/>
    </location>
</feature>
<proteinExistence type="predicted"/>
<dbReference type="AlphaFoldDB" id="A0A1D1ZX31"/>
<accession>A0A1D1ZX31</accession>
<feature type="coiled-coil region" evidence="1">
    <location>
        <begin position="541"/>
        <end position="617"/>
    </location>
</feature>
<feature type="coiled-coil region" evidence="1">
    <location>
        <begin position="362"/>
        <end position="389"/>
    </location>
</feature>
<evidence type="ECO:0000256" key="3">
    <source>
        <dbReference type="SAM" id="Phobius"/>
    </source>
</evidence>
<dbReference type="PANTHER" id="PTHR45615:SF66">
    <property type="entry name" value="CARD DOMAIN-CONTAINING PROTEIN"/>
    <property type="match status" value="1"/>
</dbReference>
<feature type="non-terminal residue" evidence="4">
    <location>
        <position position="860"/>
    </location>
</feature>
<keyword evidence="3" id="KW-0812">Transmembrane</keyword>
<keyword evidence="3" id="KW-0472">Membrane</keyword>
<evidence type="ECO:0000313" key="4">
    <source>
        <dbReference type="EMBL" id="JAT71510.1"/>
    </source>
</evidence>
<gene>
    <name evidence="4" type="ORF">g.53068</name>
</gene>
<evidence type="ECO:0000256" key="1">
    <source>
        <dbReference type="SAM" id="Coils"/>
    </source>
</evidence>
<evidence type="ECO:0000256" key="2">
    <source>
        <dbReference type="SAM" id="MobiDB-lite"/>
    </source>
</evidence>
<keyword evidence="3" id="KW-1133">Transmembrane helix</keyword>
<organism evidence="4">
    <name type="scientific">Auxenochlorella protothecoides</name>
    <name type="common">Green microalga</name>
    <name type="synonym">Chlorella protothecoides</name>
    <dbReference type="NCBI Taxonomy" id="3075"/>
    <lineage>
        <taxon>Eukaryota</taxon>
        <taxon>Viridiplantae</taxon>
        <taxon>Chlorophyta</taxon>
        <taxon>core chlorophytes</taxon>
        <taxon>Trebouxiophyceae</taxon>
        <taxon>Chlorellales</taxon>
        <taxon>Chlorellaceae</taxon>
        <taxon>Auxenochlorella</taxon>
    </lineage>
</organism>
<feature type="transmembrane region" description="Helical" evidence="3">
    <location>
        <begin position="65"/>
        <end position="90"/>
    </location>
</feature>
<feature type="compositionally biased region" description="Gly residues" evidence="2">
    <location>
        <begin position="774"/>
        <end position="798"/>
    </location>
</feature>
<feature type="region of interest" description="Disordered" evidence="2">
    <location>
        <begin position="767"/>
        <end position="833"/>
    </location>
</feature>
<reference evidence="4" key="1">
    <citation type="submission" date="2015-08" db="EMBL/GenBank/DDBJ databases">
        <authorList>
            <person name="Babu N.S."/>
            <person name="Beckwith C.J."/>
            <person name="Beseler K.G."/>
            <person name="Brison A."/>
            <person name="Carone J.V."/>
            <person name="Caskin T.P."/>
            <person name="Diamond M."/>
            <person name="Durham M.E."/>
            <person name="Foxe J.M."/>
            <person name="Go M."/>
            <person name="Henderson B.A."/>
            <person name="Jones I.B."/>
            <person name="McGettigan J.A."/>
            <person name="Micheletti S.J."/>
            <person name="Nasrallah M.E."/>
            <person name="Ortiz D."/>
            <person name="Piller C.R."/>
            <person name="Privatt S.R."/>
            <person name="Schneider S.L."/>
            <person name="Sharp S."/>
            <person name="Smith T.C."/>
            <person name="Stanton J.D."/>
            <person name="Ullery H.E."/>
            <person name="Wilson R.J."/>
            <person name="Serrano M.G."/>
            <person name="Buck G."/>
            <person name="Lee V."/>
            <person name="Wang Y."/>
            <person name="Carvalho R."/>
            <person name="Voegtly L."/>
            <person name="Shi R."/>
            <person name="Duckworth R."/>
            <person name="Johnson A."/>
            <person name="Loviza R."/>
            <person name="Walstead R."/>
            <person name="Shah Z."/>
            <person name="Kiflezghi M."/>
            <person name="Wade K."/>
            <person name="Ball S.L."/>
            <person name="Bradley K.W."/>
            <person name="Asai D.J."/>
            <person name="Bowman C.A."/>
            <person name="Russell D.A."/>
            <person name="Pope W.H."/>
            <person name="Jacobs-Sera D."/>
            <person name="Hendrix R.W."/>
            <person name="Hatfull G.F."/>
        </authorList>
    </citation>
    <scope>NUCLEOTIDE SEQUENCE</scope>
</reference>